<proteinExistence type="predicted"/>
<dbReference type="InterPro" id="IPR029062">
    <property type="entry name" value="Class_I_gatase-like"/>
</dbReference>
<dbReference type="Gene3D" id="3.40.50.880">
    <property type="match status" value="1"/>
</dbReference>
<evidence type="ECO:0000313" key="2">
    <source>
        <dbReference type="Proteomes" id="UP001208935"/>
    </source>
</evidence>
<accession>A0ABT3KTV7</accession>
<name>A0ABT3KTV7_9BURK</name>
<comment type="caution">
    <text evidence="1">The sequence shown here is derived from an EMBL/GenBank/DDBJ whole genome shotgun (WGS) entry which is preliminary data.</text>
</comment>
<reference evidence="2" key="1">
    <citation type="submission" date="2023-07" db="EMBL/GenBank/DDBJ databases">
        <title>Verminephrobacter genomes.</title>
        <authorList>
            <person name="Lund M.B."/>
        </authorList>
    </citation>
    <scope>NUCLEOTIDE SEQUENCE [LARGE SCALE GENOMIC DNA]</scope>
    <source>
        <strain evidence="2">AtM5-05</strain>
    </source>
</reference>
<sequence>MAALVSARVADGRPMVSGKRVNSFTDDEEEAAGLSNVVPFRLESRLRELGGRFEKAPNWASFAVRDGALVTGQNPASSAQVARLVLQALEHPE</sequence>
<gene>
    <name evidence="1" type="ORF">D5039_11525</name>
</gene>
<dbReference type="Proteomes" id="UP001208935">
    <property type="component" value="Unassembled WGS sequence"/>
</dbReference>
<keyword evidence="2" id="KW-1185">Reference proteome</keyword>
<dbReference type="SUPFAM" id="SSF52317">
    <property type="entry name" value="Class I glutamine amidotransferase-like"/>
    <property type="match status" value="1"/>
</dbReference>
<organism evidence="1 2">
    <name type="scientific">Verminephrobacter aporrectodeae subsp. tuberculatae</name>
    <dbReference type="NCBI Taxonomy" id="1110392"/>
    <lineage>
        <taxon>Bacteria</taxon>
        <taxon>Pseudomonadati</taxon>
        <taxon>Pseudomonadota</taxon>
        <taxon>Betaproteobacteria</taxon>
        <taxon>Burkholderiales</taxon>
        <taxon>Comamonadaceae</taxon>
        <taxon>Verminephrobacter</taxon>
    </lineage>
</organism>
<protein>
    <submittedName>
        <fullName evidence="1">Uncharacterized protein</fullName>
    </submittedName>
</protein>
<evidence type="ECO:0000313" key="1">
    <source>
        <dbReference type="EMBL" id="MCW5321759.1"/>
    </source>
</evidence>
<dbReference type="EMBL" id="QZCW01000002">
    <property type="protein sequence ID" value="MCW5321759.1"/>
    <property type="molecule type" value="Genomic_DNA"/>
</dbReference>